<sequence>MAEDDSSLSVEPDVSADWHRLAPMALVFLLLTAVQKFVRENLFMFAGAGFGVAVFDWISLREALLIACGLGLMGLVGTMIFHRRFRFRIEDDAVRVRRGLLEKKELRVRFARVQSVQINQPFYFKPFELVRFTLETPGGQEAEVELPGIPRRLAEQMRDHIVGLRRVQASQTRPVDVAAEQAQVPADPSGGDRLYEASTWRLFRHGLSSNQIWLLAGLAAWFFGTFSEQFGAWADRQGWLDLIDASVFQSLWLLLGALVVFGLGFLLLLSGLLSIIRFHDFRLSDLEDRLVGVGGLLNRQEQTVKREKITGLTLKQSGLGRLLSCWHIVVRQTSSVEQEMPGKKKSFIVPGLNEEDLGLIGALVPGWHFPERQQGIDARFRQIFWRRTAGLVFAVLGALVWFKEPGALFVSMVLIALLLMLAAIHLRWKQWGWSLDGRQLWIREGFLGHHFDVFDLDRVQQVQLRQSPYQRRHGLANLVLVLPQGLVTVPYLPVDEAVRLANQAIHSAETAALHRV</sequence>
<dbReference type="STRING" id="1579979.WM2015_1917"/>
<dbReference type="Pfam" id="PF03703">
    <property type="entry name" value="bPH_2"/>
    <property type="match status" value="2"/>
</dbReference>
<keyword evidence="2" id="KW-1185">Reference proteome</keyword>
<gene>
    <name evidence="1" type="ORF">WM2015_1917</name>
</gene>
<evidence type="ECO:0000313" key="2">
    <source>
        <dbReference type="Proteomes" id="UP000066624"/>
    </source>
</evidence>
<dbReference type="PANTHER" id="PTHR34473:SF2">
    <property type="entry name" value="UPF0699 TRANSMEMBRANE PROTEIN YDBT"/>
    <property type="match status" value="1"/>
</dbReference>
<organism evidence="1 2">
    <name type="scientific">Wenzhouxiangella marina</name>
    <dbReference type="NCBI Taxonomy" id="1579979"/>
    <lineage>
        <taxon>Bacteria</taxon>
        <taxon>Pseudomonadati</taxon>
        <taxon>Pseudomonadota</taxon>
        <taxon>Gammaproteobacteria</taxon>
        <taxon>Chromatiales</taxon>
        <taxon>Wenzhouxiangellaceae</taxon>
        <taxon>Wenzhouxiangella</taxon>
    </lineage>
</organism>
<dbReference type="Proteomes" id="UP000066624">
    <property type="component" value="Chromosome"/>
</dbReference>
<dbReference type="KEGG" id="wma:WM2015_1917"/>
<proteinExistence type="predicted"/>
<accession>A0A0K0XX71</accession>
<dbReference type="PANTHER" id="PTHR34473">
    <property type="entry name" value="UPF0699 TRANSMEMBRANE PROTEIN YDBS"/>
    <property type="match status" value="1"/>
</dbReference>
<dbReference type="PIRSF" id="PIRSF026631">
    <property type="entry name" value="UCP026631"/>
    <property type="match status" value="1"/>
</dbReference>
<protein>
    <submittedName>
        <fullName evidence="1">Uncharacterized protein</fullName>
    </submittedName>
</protein>
<reference evidence="1 2" key="1">
    <citation type="submission" date="2015-07" db="EMBL/GenBank/DDBJ databases">
        <authorList>
            <person name="Noorani M."/>
        </authorList>
    </citation>
    <scope>NUCLEOTIDE SEQUENCE [LARGE SCALE GENOMIC DNA]</scope>
    <source>
        <strain evidence="1 2">KCTC 42284</strain>
    </source>
</reference>
<dbReference type="InterPro" id="IPR014529">
    <property type="entry name" value="UCP026631"/>
</dbReference>
<dbReference type="InterPro" id="IPR005182">
    <property type="entry name" value="YdbS-like_PH"/>
</dbReference>
<dbReference type="AlphaFoldDB" id="A0A0K0XX71"/>
<name>A0A0K0XX71_9GAMM</name>
<dbReference type="EMBL" id="CP012154">
    <property type="protein sequence ID" value="AKS42283.1"/>
    <property type="molecule type" value="Genomic_DNA"/>
</dbReference>
<dbReference type="RefSeq" id="WP_169751142.1">
    <property type="nucleotide sequence ID" value="NZ_CP012154.1"/>
</dbReference>
<evidence type="ECO:0000313" key="1">
    <source>
        <dbReference type="EMBL" id="AKS42283.1"/>
    </source>
</evidence>